<dbReference type="SUPFAM" id="SSF55681">
    <property type="entry name" value="Class II aaRS and biotin synthetases"/>
    <property type="match status" value="1"/>
</dbReference>
<evidence type="ECO:0000259" key="17">
    <source>
        <dbReference type="PROSITE" id="PS50862"/>
    </source>
</evidence>
<gene>
    <name evidence="18" type="primary">pheS_36</name>
    <name evidence="18" type="ORF">SDC9_109689</name>
</gene>
<evidence type="ECO:0000313" key="18">
    <source>
        <dbReference type="EMBL" id="MPM62811.1"/>
    </source>
</evidence>
<keyword evidence="11" id="KW-0067">ATP-binding</keyword>
<evidence type="ECO:0000256" key="16">
    <source>
        <dbReference type="ARBA" id="ARBA00049255"/>
    </source>
</evidence>
<comment type="similarity">
    <text evidence="3">Belongs to the class-II aminoacyl-tRNA synthetase family. Phe-tRNA synthetase alpha subunit type 1 subfamily.</text>
</comment>
<dbReference type="GO" id="GO:0005737">
    <property type="term" value="C:cytoplasm"/>
    <property type="evidence" value="ECO:0007669"/>
    <property type="project" value="UniProtKB-SubCell"/>
</dbReference>
<evidence type="ECO:0000256" key="4">
    <source>
        <dbReference type="ARBA" id="ARBA00011209"/>
    </source>
</evidence>
<comment type="caution">
    <text evidence="18">The sequence shown here is derived from an EMBL/GenBank/DDBJ whole genome shotgun (WGS) entry which is preliminary data.</text>
</comment>
<evidence type="ECO:0000256" key="2">
    <source>
        <dbReference type="ARBA" id="ARBA00004496"/>
    </source>
</evidence>
<keyword evidence="7" id="KW-0963">Cytoplasm</keyword>
<dbReference type="InterPro" id="IPR010978">
    <property type="entry name" value="tRNA-bd_arm"/>
</dbReference>
<evidence type="ECO:0000256" key="6">
    <source>
        <dbReference type="ARBA" id="ARBA00015409"/>
    </source>
</evidence>
<evidence type="ECO:0000256" key="8">
    <source>
        <dbReference type="ARBA" id="ARBA00022598"/>
    </source>
</evidence>
<evidence type="ECO:0000256" key="11">
    <source>
        <dbReference type="ARBA" id="ARBA00022840"/>
    </source>
</evidence>
<keyword evidence="13" id="KW-0648">Protein biosynthesis</keyword>
<keyword evidence="8 18" id="KW-0436">Ligase</keyword>
<dbReference type="InterPro" id="IPR045864">
    <property type="entry name" value="aa-tRNA-synth_II/BPL/LPL"/>
</dbReference>
<dbReference type="PANTHER" id="PTHR11538:SF41">
    <property type="entry name" value="PHENYLALANINE--TRNA LIGASE, MITOCHONDRIAL"/>
    <property type="match status" value="1"/>
</dbReference>
<dbReference type="SUPFAM" id="SSF46589">
    <property type="entry name" value="tRNA-binding arm"/>
    <property type="match status" value="1"/>
</dbReference>
<dbReference type="HAMAP" id="MF_00281">
    <property type="entry name" value="Phe_tRNA_synth_alpha1"/>
    <property type="match status" value="1"/>
</dbReference>
<dbReference type="PROSITE" id="PS50862">
    <property type="entry name" value="AA_TRNA_LIGASE_II"/>
    <property type="match status" value="1"/>
</dbReference>
<keyword evidence="12" id="KW-0460">Magnesium</keyword>
<reference evidence="18" key="1">
    <citation type="submission" date="2019-08" db="EMBL/GenBank/DDBJ databases">
        <authorList>
            <person name="Kucharzyk K."/>
            <person name="Murdoch R.W."/>
            <person name="Higgins S."/>
            <person name="Loffler F."/>
        </authorList>
    </citation>
    <scope>NUCLEOTIDE SEQUENCE</scope>
</reference>
<evidence type="ECO:0000256" key="15">
    <source>
        <dbReference type="ARBA" id="ARBA00030612"/>
    </source>
</evidence>
<dbReference type="GO" id="GO:0046872">
    <property type="term" value="F:metal ion binding"/>
    <property type="evidence" value="ECO:0007669"/>
    <property type="project" value="UniProtKB-KW"/>
</dbReference>
<dbReference type="NCBIfam" id="TIGR00468">
    <property type="entry name" value="pheS"/>
    <property type="match status" value="1"/>
</dbReference>
<evidence type="ECO:0000256" key="7">
    <source>
        <dbReference type="ARBA" id="ARBA00022490"/>
    </source>
</evidence>
<comment type="subunit">
    <text evidence="4">Tetramer of two alpha and two beta subunits.</text>
</comment>
<dbReference type="InterPro" id="IPR004188">
    <property type="entry name" value="Phe-tRNA_ligase_II_N"/>
</dbReference>
<accession>A0A645BDU2</accession>
<protein>
    <recommendedName>
        <fullName evidence="6">Phenylalanine--tRNA ligase alpha subunit</fullName>
        <ecNumber evidence="5">6.1.1.20</ecNumber>
    </recommendedName>
    <alternativeName>
        <fullName evidence="15">Phenylalanyl-tRNA synthetase alpha subunit</fullName>
    </alternativeName>
</protein>
<evidence type="ECO:0000256" key="3">
    <source>
        <dbReference type="ARBA" id="ARBA00010207"/>
    </source>
</evidence>
<comment type="cofactor">
    <cofactor evidence="1">
        <name>Mg(2+)</name>
        <dbReference type="ChEBI" id="CHEBI:18420"/>
    </cofactor>
</comment>
<dbReference type="InterPro" id="IPR006195">
    <property type="entry name" value="aa-tRNA-synth_II"/>
</dbReference>
<dbReference type="AlphaFoldDB" id="A0A645BDU2"/>
<evidence type="ECO:0000256" key="10">
    <source>
        <dbReference type="ARBA" id="ARBA00022741"/>
    </source>
</evidence>
<comment type="catalytic activity">
    <reaction evidence="16">
        <text>tRNA(Phe) + L-phenylalanine + ATP = L-phenylalanyl-tRNA(Phe) + AMP + diphosphate + H(+)</text>
        <dbReference type="Rhea" id="RHEA:19413"/>
        <dbReference type="Rhea" id="RHEA-COMP:9668"/>
        <dbReference type="Rhea" id="RHEA-COMP:9699"/>
        <dbReference type="ChEBI" id="CHEBI:15378"/>
        <dbReference type="ChEBI" id="CHEBI:30616"/>
        <dbReference type="ChEBI" id="CHEBI:33019"/>
        <dbReference type="ChEBI" id="CHEBI:58095"/>
        <dbReference type="ChEBI" id="CHEBI:78442"/>
        <dbReference type="ChEBI" id="CHEBI:78531"/>
        <dbReference type="ChEBI" id="CHEBI:456215"/>
        <dbReference type="EC" id="6.1.1.20"/>
    </reaction>
</comment>
<keyword evidence="10" id="KW-0547">Nucleotide-binding</keyword>
<dbReference type="GO" id="GO:0006432">
    <property type="term" value="P:phenylalanyl-tRNA aminoacylation"/>
    <property type="evidence" value="ECO:0007669"/>
    <property type="project" value="InterPro"/>
</dbReference>
<keyword evidence="9" id="KW-0479">Metal-binding</keyword>
<dbReference type="EC" id="6.1.1.20" evidence="5"/>
<dbReference type="InterPro" id="IPR022911">
    <property type="entry name" value="Phe_tRNA_ligase_alpha1_bac"/>
</dbReference>
<evidence type="ECO:0000256" key="12">
    <source>
        <dbReference type="ARBA" id="ARBA00022842"/>
    </source>
</evidence>
<comment type="subcellular location">
    <subcellularLocation>
        <location evidence="2">Cytoplasm</location>
    </subcellularLocation>
</comment>
<evidence type="ECO:0000256" key="14">
    <source>
        <dbReference type="ARBA" id="ARBA00023146"/>
    </source>
</evidence>
<name>A0A645BDU2_9ZZZZ</name>
<dbReference type="PANTHER" id="PTHR11538">
    <property type="entry name" value="PHENYLALANYL-TRNA SYNTHETASE"/>
    <property type="match status" value="1"/>
</dbReference>
<dbReference type="Pfam" id="PF01409">
    <property type="entry name" value="tRNA-synt_2d"/>
    <property type="match status" value="1"/>
</dbReference>
<organism evidence="18">
    <name type="scientific">bioreactor metagenome</name>
    <dbReference type="NCBI Taxonomy" id="1076179"/>
    <lineage>
        <taxon>unclassified sequences</taxon>
        <taxon>metagenomes</taxon>
        <taxon>ecological metagenomes</taxon>
    </lineage>
</organism>
<dbReference type="InterPro" id="IPR004529">
    <property type="entry name" value="Phe-tRNA-synth_IIc_asu"/>
</dbReference>
<dbReference type="CDD" id="cd00496">
    <property type="entry name" value="PheRS_alpha_core"/>
    <property type="match status" value="1"/>
</dbReference>
<evidence type="ECO:0000256" key="9">
    <source>
        <dbReference type="ARBA" id="ARBA00022723"/>
    </source>
</evidence>
<dbReference type="Gene3D" id="3.30.930.10">
    <property type="entry name" value="Bira Bifunctional Protein, Domain 2"/>
    <property type="match status" value="1"/>
</dbReference>
<dbReference type="EMBL" id="VSSQ01019060">
    <property type="protein sequence ID" value="MPM62811.1"/>
    <property type="molecule type" value="Genomic_DNA"/>
</dbReference>
<feature type="domain" description="Aminoacyl-transfer RNA synthetases class-II family profile" evidence="17">
    <location>
        <begin position="116"/>
        <end position="354"/>
    </location>
</feature>
<dbReference type="GO" id="GO:0004826">
    <property type="term" value="F:phenylalanine-tRNA ligase activity"/>
    <property type="evidence" value="ECO:0007669"/>
    <property type="project" value="UniProtKB-EC"/>
</dbReference>
<evidence type="ECO:0000256" key="5">
    <source>
        <dbReference type="ARBA" id="ARBA00012814"/>
    </source>
</evidence>
<evidence type="ECO:0000256" key="13">
    <source>
        <dbReference type="ARBA" id="ARBA00022917"/>
    </source>
</evidence>
<dbReference type="InterPro" id="IPR002319">
    <property type="entry name" value="Phenylalanyl-tRNA_Synthase"/>
</dbReference>
<evidence type="ECO:0000256" key="1">
    <source>
        <dbReference type="ARBA" id="ARBA00001946"/>
    </source>
</evidence>
<sequence length="356" mass="39783">MSEANILQELEQIKQAGLDALASLENEEALQAWRTAHLGRSAPVMQVFQKLGTFDATLRPQVGQAANQVKVALEGAFNTCSETITAKALAHALANEKLDVSLPGRPIAHGRLHPDTQILRELYRVFGEMGFQVYRSREVETDEYNFQMLNFAVGHPARDMQDTYFVDAGERGDNPIVMRTHTSPGQVHAMQEASATNPQNPPPVRIVLPGMCYRYEQTDARHETQFDQIEGIAVGPGITFTNLKATLSDLARRLFGQEVRTRFRASYFPFTEPSAEFDVECFLCHGEGCPVCGGGWLEIGGCGMVHPNVLRNGGYDPERYSGFAFGLGPQRIAMLRYGINDIRYFWENDARFLEQF</sequence>
<dbReference type="Pfam" id="PF02912">
    <property type="entry name" value="Phe_tRNA-synt_N"/>
    <property type="match status" value="1"/>
</dbReference>
<proteinExistence type="inferred from homology"/>
<dbReference type="GO" id="GO:0005524">
    <property type="term" value="F:ATP binding"/>
    <property type="evidence" value="ECO:0007669"/>
    <property type="project" value="UniProtKB-KW"/>
</dbReference>
<dbReference type="GO" id="GO:0000049">
    <property type="term" value="F:tRNA binding"/>
    <property type="evidence" value="ECO:0007669"/>
    <property type="project" value="InterPro"/>
</dbReference>
<keyword evidence="14" id="KW-0030">Aminoacyl-tRNA synthetase</keyword>